<dbReference type="GO" id="GO:0006310">
    <property type="term" value="P:DNA recombination"/>
    <property type="evidence" value="ECO:0007669"/>
    <property type="project" value="UniProtKB-KW"/>
</dbReference>
<dbReference type="InterPro" id="IPR025166">
    <property type="entry name" value="Integrase_DNA_bind_dom"/>
</dbReference>
<dbReference type="InterPro" id="IPR013762">
    <property type="entry name" value="Integrase-like_cat_sf"/>
</dbReference>
<name>A0A3M5P2F8_PSEVI</name>
<dbReference type="SUPFAM" id="SSF56349">
    <property type="entry name" value="DNA breaking-rejoining enzymes"/>
    <property type="match status" value="1"/>
</dbReference>
<dbReference type="Proteomes" id="UP000273854">
    <property type="component" value="Unassembled WGS sequence"/>
</dbReference>
<reference evidence="6 7" key="1">
    <citation type="submission" date="2018-08" db="EMBL/GenBank/DDBJ databases">
        <title>Recombination of ecologically and evolutionarily significant loci maintains genetic cohesion in the Pseudomonas syringae species complex.</title>
        <authorList>
            <person name="Dillon M."/>
            <person name="Thakur S."/>
            <person name="Almeida R.N.D."/>
            <person name="Weir B.S."/>
            <person name="Guttman D.S."/>
        </authorList>
    </citation>
    <scope>NUCLEOTIDE SEQUENCE [LARGE SCALE GENOMIC DNA]</scope>
    <source>
        <strain evidence="6 7">ICMP 19473</strain>
    </source>
</reference>
<evidence type="ECO:0000256" key="1">
    <source>
        <dbReference type="ARBA" id="ARBA00008857"/>
    </source>
</evidence>
<dbReference type="Pfam" id="PF22022">
    <property type="entry name" value="Phage_int_M"/>
    <property type="match status" value="1"/>
</dbReference>
<dbReference type="EMBL" id="RBTP01000066">
    <property type="protein sequence ID" value="RMT78126.1"/>
    <property type="molecule type" value="Genomic_DNA"/>
</dbReference>
<evidence type="ECO:0000259" key="5">
    <source>
        <dbReference type="PROSITE" id="PS51898"/>
    </source>
</evidence>
<dbReference type="PROSITE" id="PS51898">
    <property type="entry name" value="TYR_RECOMBINASE"/>
    <property type="match status" value="1"/>
</dbReference>
<protein>
    <recommendedName>
        <fullName evidence="5">Tyr recombinase domain-containing protein</fullName>
    </recommendedName>
</protein>
<proteinExistence type="inferred from homology"/>
<comment type="similarity">
    <text evidence="1">Belongs to the 'phage' integrase family.</text>
</comment>
<dbReference type="Gene3D" id="3.30.160.390">
    <property type="entry name" value="Integrase, DNA-binding domain"/>
    <property type="match status" value="1"/>
</dbReference>
<evidence type="ECO:0000256" key="2">
    <source>
        <dbReference type="ARBA" id="ARBA00022908"/>
    </source>
</evidence>
<dbReference type="PANTHER" id="PTHR30629">
    <property type="entry name" value="PROPHAGE INTEGRASE"/>
    <property type="match status" value="1"/>
</dbReference>
<dbReference type="InterPro" id="IPR011010">
    <property type="entry name" value="DNA_brk_join_enz"/>
</dbReference>
<dbReference type="InterPro" id="IPR010998">
    <property type="entry name" value="Integrase_recombinase_N"/>
</dbReference>
<dbReference type="PANTHER" id="PTHR30629:SF2">
    <property type="entry name" value="PROPHAGE INTEGRASE INTS-RELATED"/>
    <property type="match status" value="1"/>
</dbReference>
<evidence type="ECO:0000313" key="7">
    <source>
        <dbReference type="Proteomes" id="UP000273854"/>
    </source>
</evidence>
<keyword evidence="3" id="KW-0238">DNA-binding</keyword>
<dbReference type="InterPro" id="IPR002104">
    <property type="entry name" value="Integrase_catalytic"/>
</dbReference>
<dbReference type="Gene3D" id="1.10.150.130">
    <property type="match status" value="1"/>
</dbReference>
<comment type="caution">
    <text evidence="6">The sequence shown here is derived from an EMBL/GenBank/DDBJ whole genome shotgun (WGS) entry which is preliminary data.</text>
</comment>
<dbReference type="Gene3D" id="1.10.443.10">
    <property type="entry name" value="Intergrase catalytic core"/>
    <property type="match status" value="1"/>
</dbReference>
<dbReference type="CDD" id="cd00801">
    <property type="entry name" value="INT_P4_C"/>
    <property type="match status" value="1"/>
</dbReference>
<dbReference type="GO" id="GO:0003677">
    <property type="term" value="F:DNA binding"/>
    <property type="evidence" value="ECO:0007669"/>
    <property type="project" value="UniProtKB-KW"/>
</dbReference>
<dbReference type="InterPro" id="IPR053876">
    <property type="entry name" value="Phage_int_M"/>
</dbReference>
<keyword evidence="4" id="KW-0233">DNA recombination</keyword>
<dbReference type="InterPro" id="IPR050808">
    <property type="entry name" value="Phage_Integrase"/>
</dbReference>
<dbReference type="InterPro" id="IPR038488">
    <property type="entry name" value="Integrase_DNA-bd_sf"/>
</dbReference>
<keyword evidence="2" id="KW-0229">DNA integration</keyword>
<dbReference type="Pfam" id="PF13356">
    <property type="entry name" value="Arm-DNA-bind_3"/>
    <property type="match status" value="1"/>
</dbReference>
<evidence type="ECO:0000313" key="6">
    <source>
        <dbReference type="EMBL" id="RMT78126.1"/>
    </source>
</evidence>
<dbReference type="GO" id="GO:0015074">
    <property type="term" value="P:DNA integration"/>
    <property type="evidence" value="ECO:0007669"/>
    <property type="project" value="UniProtKB-KW"/>
</dbReference>
<accession>A0A3M5P2F8</accession>
<evidence type="ECO:0000256" key="4">
    <source>
        <dbReference type="ARBA" id="ARBA00023172"/>
    </source>
</evidence>
<feature type="domain" description="Tyr recombinase" evidence="5">
    <location>
        <begin position="243"/>
        <end position="419"/>
    </location>
</feature>
<dbReference type="AlphaFoldDB" id="A0A3M5P2F8"/>
<organism evidence="6 7">
    <name type="scientific">Pseudomonas viridiflava</name>
    <name type="common">Phytomonas viridiflava</name>
    <dbReference type="NCBI Taxonomy" id="33069"/>
    <lineage>
        <taxon>Bacteria</taxon>
        <taxon>Pseudomonadati</taxon>
        <taxon>Pseudomonadota</taxon>
        <taxon>Gammaproteobacteria</taxon>
        <taxon>Pseudomonadales</taxon>
        <taxon>Pseudomonadaceae</taxon>
        <taxon>Pseudomonas</taxon>
    </lineage>
</organism>
<evidence type="ECO:0000256" key="3">
    <source>
        <dbReference type="ARBA" id="ARBA00023125"/>
    </source>
</evidence>
<sequence length="436" mass="48705">MSTACQCPPTSSTVPGMGLSMGCSFGGDMVKLTVKGIAGLLKSGKRGYAGDGGNLYFKYRADGKGSWIFRYKWNGKSRDMGLGAYPDISLSDARTDALGARRMLNSGVDPLSEREAAREAQRALELAAEARRHSFKSLALEYHKAHSGKHSEKWRKGWVRKMEKYAFPLIGDLPAEAVDVGHVQKILNPIWGEKTRTADEVRGQIEQVLDAAKARGLRVGENPARWRGNLEHLLSRDAKKAARKRQHFTALKWSELPGLMANLRGDETLASFAAQLLILTGSRAHMVRFARWVEFDFDSKIWLLSAERMKARKAFVIPLSEQVIGILAKIPRVEGCPFLFPGRGKSGVMHANAVRNLLHGLGHADITRHGFRSTFRDWAAENTQHTREVCEMALAHDERDQTEGAYSRTDFLEKRRPLMQEWADYALASNSSDQVR</sequence>
<gene>
    <name evidence="6" type="ORF">ALP40_03636</name>
</gene>